<feature type="non-terminal residue" evidence="1">
    <location>
        <position position="1"/>
    </location>
</feature>
<proteinExistence type="predicted"/>
<accession>A0ACC3DPV2</accession>
<dbReference type="Proteomes" id="UP001186974">
    <property type="component" value="Unassembled WGS sequence"/>
</dbReference>
<comment type="caution">
    <text evidence="1">The sequence shown here is derived from an EMBL/GenBank/DDBJ whole genome shotgun (WGS) entry which is preliminary data.</text>
</comment>
<sequence>HVLCGSSNINDRSQLGFHDSELSIVMTDTTPLESTMNGSPYTAGHHAATLRRMLWREHLGLLPPEDLDASKAANAQPPNDCGNDNFEGEEYEFVADPLGDKVWEMWTRNASTNTVIFRDLFHADPDDNIRTFEDYDSWVPNPKKDKTDSDFRQGHITARDMSIQDIKRRLDDVKGHLVWMPLDFLCDADMAEKGLQVNTFTESIYT</sequence>
<protein>
    <submittedName>
        <fullName evidence="1">Uncharacterized protein</fullName>
    </submittedName>
</protein>
<organism evidence="1 2">
    <name type="scientific">Coniosporium uncinatum</name>
    <dbReference type="NCBI Taxonomy" id="93489"/>
    <lineage>
        <taxon>Eukaryota</taxon>
        <taxon>Fungi</taxon>
        <taxon>Dikarya</taxon>
        <taxon>Ascomycota</taxon>
        <taxon>Pezizomycotina</taxon>
        <taxon>Dothideomycetes</taxon>
        <taxon>Dothideomycetes incertae sedis</taxon>
        <taxon>Coniosporium</taxon>
    </lineage>
</organism>
<reference evidence="1" key="1">
    <citation type="submission" date="2024-09" db="EMBL/GenBank/DDBJ databases">
        <title>Black Yeasts Isolated from many extreme environments.</title>
        <authorList>
            <person name="Coleine C."/>
            <person name="Stajich J.E."/>
            <person name="Selbmann L."/>
        </authorList>
    </citation>
    <scope>NUCLEOTIDE SEQUENCE</scope>
    <source>
        <strain evidence="1">CCFEE 5737</strain>
    </source>
</reference>
<evidence type="ECO:0000313" key="1">
    <source>
        <dbReference type="EMBL" id="KAK3078753.1"/>
    </source>
</evidence>
<keyword evidence="2" id="KW-1185">Reference proteome</keyword>
<name>A0ACC3DPV2_9PEZI</name>
<evidence type="ECO:0000313" key="2">
    <source>
        <dbReference type="Proteomes" id="UP001186974"/>
    </source>
</evidence>
<gene>
    <name evidence="1" type="ORF">LTS18_006698</name>
</gene>
<dbReference type="EMBL" id="JAWDJW010001637">
    <property type="protein sequence ID" value="KAK3078753.1"/>
    <property type="molecule type" value="Genomic_DNA"/>
</dbReference>